<protein>
    <recommendedName>
        <fullName evidence="2">histidine kinase</fullName>
        <ecNumber evidence="2">2.7.13.3</ecNumber>
    </recommendedName>
</protein>
<dbReference type="InterPro" id="IPR003594">
    <property type="entry name" value="HATPase_dom"/>
</dbReference>
<dbReference type="KEGG" id="pib:BBD41_29110"/>
<dbReference type="InterPro" id="IPR011712">
    <property type="entry name" value="Sig_transdc_His_kin_sub3_dim/P"/>
</dbReference>
<evidence type="ECO:0000256" key="2">
    <source>
        <dbReference type="ARBA" id="ARBA00012438"/>
    </source>
</evidence>
<keyword evidence="5" id="KW-0547">Nucleotide-binding</keyword>
<feature type="transmembrane region" description="Helical" evidence="9">
    <location>
        <begin position="52"/>
        <end position="77"/>
    </location>
</feature>
<dbReference type="GO" id="GO:0000155">
    <property type="term" value="F:phosphorelay sensor kinase activity"/>
    <property type="evidence" value="ECO:0007669"/>
    <property type="project" value="InterPro"/>
</dbReference>
<proteinExistence type="predicted"/>
<sequence>MNYIVKTVIFGFLIIELILAGNIPYEQLLIVMMAIVLQLIKERYFDSVWLTVAMLLLTCAGVAMDSHFSIWFAIVFYDFMLKKGWFWPSLLLVCVVIFLTYVPQFYWLVVFIFLSGMLAYQIRKKREEASHFTLTIDNERRLRYELEQAKAQLLLASKEIAGITEVKERNRIAREIHDSVGHNLAGIFIQLQAAQKIHVKDENKAMSIVKTSIDGLANTIELLRDTVHNIKPRESLGADYFQGIIENYQFCPVELQMSGDFNSVPSAHLELLSATIKEALTNTARYSQATMVEIKIDVNPVYTRLSVKDNGIGSANIKEGLGLSGMKERTRNLGGSFSFHSQDGFMIVCVIPRQKGGEMFEGTYRG</sequence>
<evidence type="ECO:0000256" key="6">
    <source>
        <dbReference type="ARBA" id="ARBA00022777"/>
    </source>
</evidence>
<keyword evidence="6 11" id="KW-0418">Kinase</keyword>
<keyword evidence="7" id="KW-0067">ATP-binding</keyword>
<feature type="transmembrane region" description="Helical" evidence="9">
    <location>
        <begin position="7"/>
        <end position="40"/>
    </location>
</feature>
<dbReference type="PANTHER" id="PTHR24421:SF10">
    <property type="entry name" value="NITRATE_NITRITE SENSOR PROTEIN NARQ"/>
    <property type="match status" value="1"/>
</dbReference>
<evidence type="ECO:0000256" key="8">
    <source>
        <dbReference type="ARBA" id="ARBA00023012"/>
    </source>
</evidence>
<keyword evidence="9" id="KW-0812">Transmembrane</keyword>
<dbReference type="Pfam" id="PF02518">
    <property type="entry name" value="HATPase_c"/>
    <property type="match status" value="1"/>
</dbReference>
<reference evidence="11" key="1">
    <citation type="submission" date="2016-08" db="EMBL/GenBank/DDBJ databases">
        <title>Complete Genome Seqeunce of Paenibacillus sp. nov. IHBB 9852 from high altitute lake of Indian trans-Himalayas.</title>
        <authorList>
            <person name="Kiran S."/>
            <person name="Swarnkar M.K."/>
            <person name="Rana A."/>
            <person name="Tewari R."/>
            <person name="Gulati A."/>
        </authorList>
    </citation>
    <scope>NUCLEOTIDE SEQUENCE [LARGE SCALE GENOMIC DNA]</scope>
    <source>
        <strain evidence="11">IHBB 9852</strain>
    </source>
</reference>
<evidence type="ECO:0000313" key="11">
    <source>
        <dbReference type="EMBL" id="ANY76305.1"/>
    </source>
</evidence>
<evidence type="ECO:0000256" key="4">
    <source>
        <dbReference type="ARBA" id="ARBA00022679"/>
    </source>
</evidence>
<evidence type="ECO:0000259" key="10">
    <source>
        <dbReference type="SMART" id="SM00387"/>
    </source>
</evidence>
<organism evidence="11">
    <name type="scientific">Paenibacillus ihbetae</name>
    <dbReference type="NCBI Taxonomy" id="1870820"/>
    <lineage>
        <taxon>Bacteria</taxon>
        <taxon>Bacillati</taxon>
        <taxon>Bacillota</taxon>
        <taxon>Bacilli</taxon>
        <taxon>Bacillales</taxon>
        <taxon>Paenibacillaceae</taxon>
        <taxon>Paenibacillus</taxon>
    </lineage>
</organism>
<name>A0A1B2E8K0_9BACL</name>
<gene>
    <name evidence="11" type="ORF">BBD41_29110</name>
</gene>
<feature type="transmembrane region" description="Helical" evidence="9">
    <location>
        <begin position="84"/>
        <end position="99"/>
    </location>
</feature>
<keyword evidence="3" id="KW-0597">Phosphoprotein</keyword>
<dbReference type="EC" id="2.7.13.3" evidence="2"/>
<keyword evidence="9" id="KW-0472">Membrane</keyword>
<keyword evidence="9" id="KW-1133">Transmembrane helix</keyword>
<dbReference type="Gene3D" id="3.30.565.10">
    <property type="entry name" value="Histidine kinase-like ATPase, C-terminal domain"/>
    <property type="match status" value="1"/>
</dbReference>
<dbReference type="SMART" id="SM00387">
    <property type="entry name" value="HATPase_c"/>
    <property type="match status" value="1"/>
</dbReference>
<dbReference type="SUPFAM" id="SSF55874">
    <property type="entry name" value="ATPase domain of HSP90 chaperone/DNA topoisomerase II/histidine kinase"/>
    <property type="match status" value="1"/>
</dbReference>
<dbReference type="Pfam" id="PF07730">
    <property type="entry name" value="HisKA_3"/>
    <property type="match status" value="1"/>
</dbReference>
<keyword evidence="4" id="KW-0808">Transferase</keyword>
<evidence type="ECO:0000256" key="1">
    <source>
        <dbReference type="ARBA" id="ARBA00000085"/>
    </source>
</evidence>
<dbReference type="InterPro" id="IPR036890">
    <property type="entry name" value="HATPase_C_sf"/>
</dbReference>
<dbReference type="GO" id="GO:0005524">
    <property type="term" value="F:ATP binding"/>
    <property type="evidence" value="ECO:0007669"/>
    <property type="project" value="UniProtKB-KW"/>
</dbReference>
<dbReference type="GO" id="GO:0046983">
    <property type="term" value="F:protein dimerization activity"/>
    <property type="evidence" value="ECO:0007669"/>
    <property type="project" value="InterPro"/>
</dbReference>
<dbReference type="EMBL" id="CP016809">
    <property type="protein sequence ID" value="ANY76305.1"/>
    <property type="molecule type" value="Genomic_DNA"/>
</dbReference>
<evidence type="ECO:0000256" key="3">
    <source>
        <dbReference type="ARBA" id="ARBA00022553"/>
    </source>
</evidence>
<accession>A0A1B2E8K0</accession>
<comment type="catalytic activity">
    <reaction evidence="1">
        <text>ATP + protein L-histidine = ADP + protein N-phospho-L-histidine.</text>
        <dbReference type="EC" id="2.7.13.3"/>
    </reaction>
</comment>
<dbReference type="CDD" id="cd16917">
    <property type="entry name" value="HATPase_UhpB-NarQ-NarX-like"/>
    <property type="match status" value="1"/>
</dbReference>
<dbReference type="GO" id="GO:0016020">
    <property type="term" value="C:membrane"/>
    <property type="evidence" value="ECO:0007669"/>
    <property type="project" value="InterPro"/>
</dbReference>
<dbReference type="PANTHER" id="PTHR24421">
    <property type="entry name" value="NITRATE/NITRITE SENSOR PROTEIN NARX-RELATED"/>
    <property type="match status" value="1"/>
</dbReference>
<feature type="domain" description="Histidine kinase/HSP90-like ATPase" evidence="10">
    <location>
        <begin position="267"/>
        <end position="355"/>
    </location>
</feature>
<evidence type="ECO:0000256" key="9">
    <source>
        <dbReference type="SAM" id="Phobius"/>
    </source>
</evidence>
<dbReference type="AlphaFoldDB" id="A0A1B2E8K0"/>
<keyword evidence="8" id="KW-0902">Two-component regulatory system</keyword>
<evidence type="ECO:0000256" key="5">
    <source>
        <dbReference type="ARBA" id="ARBA00022741"/>
    </source>
</evidence>
<evidence type="ECO:0000256" key="7">
    <source>
        <dbReference type="ARBA" id="ARBA00022840"/>
    </source>
</evidence>
<dbReference type="InterPro" id="IPR050482">
    <property type="entry name" value="Sensor_HK_TwoCompSys"/>
</dbReference>
<dbReference type="Gene3D" id="1.20.5.1930">
    <property type="match status" value="1"/>
</dbReference>